<proteinExistence type="predicted"/>
<sequence>MKQTFIVAVLTILALFSNNRNIKICDNNAENYNETNLFENQDYPATKFQFLDYSNFYKNNQFSLTIKKFKDSQTLTIDADCQYEVKVIEQNIAKISFCIYKDSYFFIPALNLTLYFSAYNNYVATSKYSLEDANNILYSKLKMLNIITESTYQILADTTELNIGNSVKNYYSSTRTISSTPFVEGYLKFNFKNKSFPLVGLRVDIMDDDALNDDLIATVITDENGYFRYDFEKTTEDIFGGGYDVYTRFYAGGNYAGVTNDAGDYYVFDSTVDKNIGNNFYKNYSTTFYINDNSSYKYKSLIINQILYYGGQYFINKNVPKSFVKAIFPSSEDNSSYSGGIIRLAEHKNKQVPSYLDVDVILHEYAHLIQEVMNLGDNPGGTHSFSTNMQDYYYNNNAYAINKSREKGLKIAYSEGTATILSFIVQNSYSDFFDNFDTGNDGCYTSSLGVHFDFVNDAGYNFYGEGDESAIVDLLYKLLFTNDIQNINKDDFLSLFFNQSIFTISDLLNEIYKFNRDYQFDLYEILDKLDFINPITAKYTNNNEIIINLDYYSGSVHFPYTSCDIIILTDEENKIFNKVYPNIVQEKYTISSADIQNYKLHHDKILLCARFKNSNYYETGYYYSNIEEIEL</sequence>
<name>A0A9D9GTV8_9BACL</name>
<accession>A0A9D9GTV8</accession>
<protein>
    <submittedName>
        <fullName evidence="1">Uncharacterized protein</fullName>
    </submittedName>
</protein>
<organism evidence="1 2">
    <name type="scientific">Candidatus Onthovivens merdipullorum</name>
    <dbReference type="NCBI Taxonomy" id="2840889"/>
    <lineage>
        <taxon>Bacteria</taxon>
        <taxon>Bacillati</taxon>
        <taxon>Bacillota</taxon>
        <taxon>Bacilli</taxon>
        <taxon>Bacillales</taxon>
        <taxon>Candidatus Onthovivens</taxon>
    </lineage>
</organism>
<reference evidence="1" key="2">
    <citation type="journal article" date="2021" name="PeerJ">
        <title>Extensive microbial diversity within the chicken gut microbiome revealed by metagenomics and culture.</title>
        <authorList>
            <person name="Gilroy R."/>
            <person name="Ravi A."/>
            <person name="Getino M."/>
            <person name="Pursley I."/>
            <person name="Horton D.L."/>
            <person name="Alikhan N.F."/>
            <person name="Baker D."/>
            <person name="Gharbi K."/>
            <person name="Hall N."/>
            <person name="Watson M."/>
            <person name="Adriaenssens E.M."/>
            <person name="Foster-Nyarko E."/>
            <person name="Jarju S."/>
            <person name="Secka A."/>
            <person name="Antonio M."/>
            <person name="Oren A."/>
            <person name="Chaudhuri R.R."/>
            <person name="La Ragione R."/>
            <person name="Hildebrand F."/>
            <person name="Pallen M.J."/>
        </authorList>
    </citation>
    <scope>NUCLEOTIDE SEQUENCE</scope>
    <source>
        <strain evidence="1">11159</strain>
    </source>
</reference>
<evidence type="ECO:0000313" key="2">
    <source>
        <dbReference type="Proteomes" id="UP000823613"/>
    </source>
</evidence>
<comment type="caution">
    <text evidence="1">The sequence shown here is derived from an EMBL/GenBank/DDBJ whole genome shotgun (WGS) entry which is preliminary data.</text>
</comment>
<dbReference type="EMBL" id="JADIMY010000013">
    <property type="protein sequence ID" value="MBO8427070.1"/>
    <property type="molecule type" value="Genomic_DNA"/>
</dbReference>
<reference evidence="1" key="1">
    <citation type="submission" date="2020-10" db="EMBL/GenBank/DDBJ databases">
        <authorList>
            <person name="Gilroy R."/>
        </authorList>
    </citation>
    <scope>NUCLEOTIDE SEQUENCE</scope>
    <source>
        <strain evidence="1">11159</strain>
    </source>
</reference>
<dbReference type="AlphaFoldDB" id="A0A9D9GTV8"/>
<evidence type="ECO:0000313" key="1">
    <source>
        <dbReference type="EMBL" id="MBO8427070.1"/>
    </source>
</evidence>
<dbReference type="Proteomes" id="UP000823613">
    <property type="component" value="Unassembled WGS sequence"/>
</dbReference>
<gene>
    <name evidence="1" type="ORF">IAC58_00710</name>
</gene>